<name>K5EA61_RHOBT</name>
<feature type="region of interest" description="Disordered" evidence="1">
    <location>
        <begin position="101"/>
        <end position="133"/>
    </location>
</feature>
<sequence>MGKTSDYDARCGRVVGHLARLSTKAGRCAQVVGSRRRIRTSNERKSLNSGESSHQQPSTLHPPPGRVERSEGRARVGFNPCLPHQSHRRIHLAISRPTITTRRVSKAPSPNRAPTTRFISHSGFSNSTPCPRRQPMLTPTIPPRHARWTFGAISQHSCWSL</sequence>
<evidence type="ECO:0000313" key="3">
    <source>
        <dbReference type="Proteomes" id="UP000007993"/>
    </source>
</evidence>
<accession>K5EA61</accession>
<feature type="region of interest" description="Disordered" evidence="1">
    <location>
        <begin position="32"/>
        <end position="73"/>
    </location>
</feature>
<proteinExistence type="predicted"/>
<protein>
    <submittedName>
        <fullName evidence="2">Uncharacterized protein</fullName>
    </submittedName>
</protein>
<feature type="compositionally biased region" description="Polar residues" evidence="1">
    <location>
        <begin position="47"/>
        <end position="59"/>
    </location>
</feature>
<reference evidence="2 3" key="1">
    <citation type="journal article" date="2013" name="Mar. Genomics">
        <title>Expression of sulfatases in Rhodopirellula baltica and the diversity of sulfatases in the genus Rhodopirellula.</title>
        <authorList>
            <person name="Wegner C.E."/>
            <person name="Richter-Heitmann T."/>
            <person name="Klindworth A."/>
            <person name="Klockow C."/>
            <person name="Richter M."/>
            <person name="Achstetter T."/>
            <person name="Glockner F.O."/>
            <person name="Harder J."/>
        </authorList>
    </citation>
    <scope>NUCLEOTIDE SEQUENCE [LARGE SCALE GENOMIC DNA]</scope>
    <source>
        <strain evidence="2 3">SH28</strain>
    </source>
</reference>
<dbReference type="PATRIC" id="fig|993517.3.peg.2150"/>
<evidence type="ECO:0000256" key="1">
    <source>
        <dbReference type="SAM" id="MobiDB-lite"/>
    </source>
</evidence>
<dbReference type="Proteomes" id="UP000007993">
    <property type="component" value="Unassembled WGS sequence"/>
</dbReference>
<evidence type="ECO:0000313" key="2">
    <source>
        <dbReference type="EMBL" id="EKK02706.1"/>
    </source>
</evidence>
<comment type="caution">
    <text evidence="2">The sequence shown here is derived from an EMBL/GenBank/DDBJ whole genome shotgun (WGS) entry which is preliminary data.</text>
</comment>
<dbReference type="AlphaFoldDB" id="K5EA61"/>
<gene>
    <name evidence="2" type="ORF">RBSH_01984</name>
</gene>
<feature type="compositionally biased region" description="Polar residues" evidence="1">
    <location>
        <begin position="112"/>
        <end position="129"/>
    </location>
</feature>
<dbReference type="EMBL" id="AMCW01000048">
    <property type="protein sequence ID" value="EKK02706.1"/>
    <property type="molecule type" value="Genomic_DNA"/>
</dbReference>
<organism evidence="2 3">
    <name type="scientific">Rhodopirellula baltica SH28</name>
    <dbReference type="NCBI Taxonomy" id="993517"/>
    <lineage>
        <taxon>Bacteria</taxon>
        <taxon>Pseudomonadati</taxon>
        <taxon>Planctomycetota</taxon>
        <taxon>Planctomycetia</taxon>
        <taxon>Pirellulales</taxon>
        <taxon>Pirellulaceae</taxon>
        <taxon>Rhodopirellula</taxon>
    </lineage>
</organism>